<dbReference type="RefSeq" id="XP_022389603.1">
    <property type="nucleotide sequence ID" value="XM_022533160.1"/>
</dbReference>
<dbReference type="STRING" id="109264.A0A1F8A2D2"/>
<gene>
    <name evidence="2" type="ORF">ABOM_006031</name>
</gene>
<feature type="region of interest" description="Disordered" evidence="1">
    <location>
        <begin position="1"/>
        <end position="22"/>
    </location>
</feature>
<dbReference type="AlphaFoldDB" id="A0A1F8A2D2"/>
<comment type="caution">
    <text evidence="2">The sequence shown here is derived from an EMBL/GenBank/DDBJ whole genome shotgun (WGS) entry which is preliminary data.</text>
</comment>
<keyword evidence="3" id="KW-1185">Reference proteome</keyword>
<evidence type="ECO:0000256" key="1">
    <source>
        <dbReference type="SAM" id="MobiDB-lite"/>
    </source>
</evidence>
<feature type="compositionally biased region" description="Polar residues" evidence="1">
    <location>
        <begin position="1"/>
        <end position="14"/>
    </location>
</feature>
<sequence length="76" mass="8622">MLSIEQSGLMSDTRSTSEVDVDARWEQSRRVVNPPSRPMTSGTAIARSETKRWDGADEGHKMTIRNFGRKLMPSRK</sequence>
<dbReference type="EMBL" id="LYCR01000037">
    <property type="protein sequence ID" value="OGM45886.1"/>
    <property type="molecule type" value="Genomic_DNA"/>
</dbReference>
<evidence type="ECO:0000313" key="2">
    <source>
        <dbReference type="EMBL" id="OGM45886.1"/>
    </source>
</evidence>
<organism evidence="2 3">
    <name type="scientific">Aspergillus bombycis</name>
    <dbReference type="NCBI Taxonomy" id="109264"/>
    <lineage>
        <taxon>Eukaryota</taxon>
        <taxon>Fungi</taxon>
        <taxon>Dikarya</taxon>
        <taxon>Ascomycota</taxon>
        <taxon>Pezizomycotina</taxon>
        <taxon>Eurotiomycetes</taxon>
        <taxon>Eurotiomycetidae</taxon>
        <taxon>Eurotiales</taxon>
        <taxon>Aspergillaceae</taxon>
        <taxon>Aspergillus</taxon>
    </lineage>
</organism>
<proteinExistence type="predicted"/>
<dbReference type="GeneID" id="34449421"/>
<evidence type="ECO:0000313" key="3">
    <source>
        <dbReference type="Proteomes" id="UP000179179"/>
    </source>
</evidence>
<dbReference type="OrthoDB" id="10483811at2759"/>
<accession>A0A1F8A2D2</accession>
<name>A0A1F8A2D2_9EURO</name>
<protein>
    <submittedName>
        <fullName evidence="2">Uncharacterized protein</fullName>
    </submittedName>
</protein>
<dbReference type="Proteomes" id="UP000179179">
    <property type="component" value="Unassembled WGS sequence"/>
</dbReference>
<reference evidence="2 3" key="1">
    <citation type="journal article" date="2016" name="Genome Biol. Evol.">
        <title>Draft genome sequence of an aflatoxigenic Aspergillus species, A. bombycis.</title>
        <authorList>
            <person name="Moore G.G."/>
            <person name="Mack B.M."/>
            <person name="Beltz S.B."/>
            <person name="Gilbert M.K."/>
        </authorList>
    </citation>
    <scope>NUCLEOTIDE SEQUENCE [LARGE SCALE GENOMIC DNA]</scope>
    <source>
        <strain evidence="3">NRRL 26010</strain>
    </source>
</reference>